<organism evidence="2 3">
    <name type="scientific">Candidatus Phocaeicola faecigallinarum</name>
    <dbReference type="NCBI Taxonomy" id="2838732"/>
    <lineage>
        <taxon>Bacteria</taxon>
        <taxon>Pseudomonadati</taxon>
        <taxon>Bacteroidota</taxon>
        <taxon>Bacteroidia</taxon>
        <taxon>Bacteroidales</taxon>
        <taxon>Bacteroidaceae</taxon>
        <taxon>Phocaeicola</taxon>
    </lineage>
</organism>
<dbReference type="AlphaFoldDB" id="A0A948WV04"/>
<keyword evidence="1" id="KW-0732">Signal</keyword>
<accession>A0A948WV04</accession>
<dbReference type="PROSITE" id="PS51257">
    <property type="entry name" value="PROKAR_LIPOPROTEIN"/>
    <property type="match status" value="1"/>
</dbReference>
<gene>
    <name evidence="2" type="ORF">H9777_03370</name>
</gene>
<feature type="signal peptide" evidence="1">
    <location>
        <begin position="1"/>
        <end position="21"/>
    </location>
</feature>
<comment type="caution">
    <text evidence="2">The sequence shown here is derived from an EMBL/GenBank/DDBJ whole genome shotgun (WGS) entry which is preliminary data.</text>
</comment>
<reference evidence="2" key="2">
    <citation type="submission" date="2021-04" db="EMBL/GenBank/DDBJ databases">
        <authorList>
            <person name="Gilroy R."/>
        </authorList>
    </citation>
    <scope>NUCLEOTIDE SEQUENCE</scope>
    <source>
        <strain evidence="2">G4-2901</strain>
    </source>
</reference>
<name>A0A948WV04_9BACT</name>
<evidence type="ECO:0000313" key="2">
    <source>
        <dbReference type="EMBL" id="MBU3837357.1"/>
    </source>
</evidence>
<reference evidence="2" key="1">
    <citation type="journal article" date="2021" name="PeerJ">
        <title>Extensive microbial diversity within the chicken gut microbiome revealed by metagenomics and culture.</title>
        <authorList>
            <person name="Gilroy R."/>
            <person name="Ravi A."/>
            <person name="Getino M."/>
            <person name="Pursley I."/>
            <person name="Horton D.L."/>
            <person name="Alikhan N.F."/>
            <person name="Baker D."/>
            <person name="Gharbi K."/>
            <person name="Hall N."/>
            <person name="Watson M."/>
            <person name="Adriaenssens E.M."/>
            <person name="Foster-Nyarko E."/>
            <person name="Jarju S."/>
            <person name="Secka A."/>
            <person name="Antonio M."/>
            <person name="Oren A."/>
            <person name="Chaudhuri R.R."/>
            <person name="La Ragione R."/>
            <person name="Hildebrand F."/>
            <person name="Pallen M.J."/>
        </authorList>
    </citation>
    <scope>NUCLEOTIDE SEQUENCE</scope>
    <source>
        <strain evidence="2">G4-2901</strain>
    </source>
</reference>
<protein>
    <submittedName>
        <fullName evidence="2">DUF3316 domain-containing protein</fullName>
    </submittedName>
</protein>
<evidence type="ECO:0000256" key="1">
    <source>
        <dbReference type="SAM" id="SignalP"/>
    </source>
</evidence>
<dbReference type="InterPro" id="IPR016879">
    <property type="entry name" value="UCP028299"/>
</dbReference>
<proteinExistence type="predicted"/>
<dbReference type="Pfam" id="PF11777">
    <property type="entry name" value="DUF3316"/>
    <property type="match status" value="1"/>
</dbReference>
<evidence type="ECO:0000313" key="3">
    <source>
        <dbReference type="Proteomes" id="UP000783796"/>
    </source>
</evidence>
<feature type="chain" id="PRO_5037797853" evidence="1">
    <location>
        <begin position="22"/>
        <end position="282"/>
    </location>
</feature>
<dbReference type="EMBL" id="JAHLFW010000036">
    <property type="protein sequence ID" value="MBU3837357.1"/>
    <property type="molecule type" value="Genomic_DNA"/>
</dbReference>
<dbReference type="Proteomes" id="UP000783796">
    <property type="component" value="Unassembled WGS sequence"/>
</dbReference>
<sequence>MCRLYISVLLILLMSCAEVLAQDSLSHDKYIVRSVMVGAGKTNVYDTYLSPLEYRGPELRFMHESMRMTRLMGGRVSAQRIVQVNASSTDNISKSGKSYSGMFNWTYALHYQYNVDDRLKILFGPMLDLNGGFIYNTRNSNNPAQAKVYGSIDASAMAIYKLRIGRYPMTLRYQANLPFIGVMFSPEYGQSYYEIFSLKHSGKNVLFTSFHNAPTVRQMLTLDFPIGKTIMRAGYLCDIQQAKVNNLKSHFYSHNFMIGFVRNFQMIRGKNRISLPSKVNPF</sequence>